<name>A0ABX7WVV3_9GAMM</name>
<evidence type="ECO:0000313" key="1">
    <source>
        <dbReference type="EMBL" id="QTR47451.1"/>
    </source>
</evidence>
<gene>
    <name evidence="1" type="ORF">J9253_05830</name>
</gene>
<evidence type="ECO:0000313" key="2">
    <source>
        <dbReference type="Proteomes" id="UP000672039"/>
    </source>
</evidence>
<dbReference type="Proteomes" id="UP000672039">
    <property type="component" value="Chromosome"/>
</dbReference>
<keyword evidence="2" id="KW-1185">Reference proteome</keyword>
<dbReference type="RefSeq" id="WP_210223718.1">
    <property type="nucleotide sequence ID" value="NZ_CP072801.1"/>
</dbReference>
<organism evidence="1 2">
    <name type="scientific">Thiothrix litoralis</name>
    <dbReference type="NCBI Taxonomy" id="2891210"/>
    <lineage>
        <taxon>Bacteria</taxon>
        <taxon>Pseudomonadati</taxon>
        <taxon>Pseudomonadota</taxon>
        <taxon>Gammaproteobacteria</taxon>
        <taxon>Thiotrichales</taxon>
        <taxon>Thiotrichaceae</taxon>
        <taxon>Thiothrix</taxon>
    </lineage>
</organism>
<reference evidence="1 2" key="1">
    <citation type="submission" date="2021-04" db="EMBL/GenBank/DDBJ databases">
        <title>Genomics, taxonomy and metabolism of representatives of sulfur bacteria of the genus Thiothrix: Thiothrix fructosivorans QT, Thiothrix unzii A1T and three new species, Thiothrix subterranea sp. nov., Thiothrix litoralis sp. nov. and 'Candidatus Thiothrix anitrata' sp. nov.</title>
        <authorList>
            <person name="Ravin N.V."/>
            <person name="Smolyakov D."/>
            <person name="Rudenko T.S."/>
            <person name="Mardanov A.V."/>
            <person name="Beletsky A.V."/>
            <person name="Markov N.D."/>
            <person name="Fomenkov A.I."/>
            <person name="Roberts R.J."/>
            <person name="Karnachuk O.V."/>
            <person name="Novikov A."/>
            <person name="Grabovich M.Y."/>
        </authorList>
    </citation>
    <scope>NUCLEOTIDE SEQUENCE [LARGE SCALE GENOMIC DNA]</scope>
    <source>
        <strain evidence="1 2">AS</strain>
    </source>
</reference>
<dbReference type="EMBL" id="CP072801">
    <property type="protein sequence ID" value="QTR47451.1"/>
    <property type="molecule type" value="Genomic_DNA"/>
</dbReference>
<proteinExistence type="predicted"/>
<accession>A0ABX7WVV3</accession>
<protein>
    <submittedName>
        <fullName evidence="1">Uncharacterized protein</fullName>
    </submittedName>
</protein>
<sequence length="133" mass="15110">MLLPDTTAEIVNALERHLIASILASIRTRLHNWGRWWFRDNQLTINRDTGMITQSPAGKLLDHAPVRTNTGYWQSHGTPINTDDALSLHLQIITQLSPAERREITRHYAEHATGSTPAQRQTRRRAIQKLAGC</sequence>